<keyword evidence="8" id="KW-1278">Translocase</keyword>
<reference evidence="11 12" key="1">
    <citation type="journal article" date="2011" name="Front. Microbiol.">
        <title>Genomic signatures of strain selection and enhancement in Bacillus atrophaeus var. globigii, a historical biowarfare simulant.</title>
        <authorList>
            <person name="Gibbons H.S."/>
            <person name="Broomall S.M."/>
            <person name="McNew L.A."/>
            <person name="Daligault H."/>
            <person name="Chapman C."/>
            <person name="Bruce D."/>
            <person name="Karavis M."/>
            <person name="Krepps M."/>
            <person name="McGregor P.A."/>
            <person name="Hong C."/>
            <person name="Park K.H."/>
            <person name="Akmal A."/>
            <person name="Feldman A."/>
            <person name="Lin J.S."/>
            <person name="Chang W.E."/>
            <person name="Higgs B.W."/>
            <person name="Demirev P."/>
            <person name="Lindquist J."/>
            <person name="Liem A."/>
            <person name="Fochler E."/>
            <person name="Read T.D."/>
            <person name="Tapia R."/>
            <person name="Johnson S."/>
            <person name="Bishop-Lilly K.A."/>
            <person name="Detter C."/>
            <person name="Han C."/>
            <person name="Sozhamannan S."/>
            <person name="Rosenzweig C.N."/>
            <person name="Skowronski E.W."/>
        </authorList>
    </citation>
    <scope>NUCLEOTIDE SEQUENCE [LARGE SCALE GENOMIC DNA]</scope>
    <source>
        <strain evidence="11 12">MLST1</strain>
    </source>
</reference>
<evidence type="ECO:0000256" key="7">
    <source>
        <dbReference type="ARBA" id="ARBA00023014"/>
    </source>
</evidence>
<feature type="binding site" evidence="8">
    <location>
        <position position="383"/>
    </location>
    <ligand>
        <name>[4Fe-4S] cluster</name>
        <dbReference type="ChEBI" id="CHEBI:49883"/>
        <label>1</label>
    </ligand>
</feature>
<dbReference type="NCBIfam" id="TIGR01945">
    <property type="entry name" value="rnfC"/>
    <property type="match status" value="1"/>
</dbReference>
<evidence type="ECO:0000313" key="12">
    <source>
        <dbReference type="Proteomes" id="UP000288293"/>
    </source>
</evidence>
<proteinExistence type="inferred from homology"/>
<feature type="compositionally biased region" description="Polar residues" evidence="9">
    <location>
        <begin position="564"/>
        <end position="574"/>
    </location>
</feature>
<dbReference type="Proteomes" id="UP000288293">
    <property type="component" value="Unassembled WGS sequence"/>
</dbReference>
<dbReference type="Pfam" id="PF01512">
    <property type="entry name" value="Complex1_51K"/>
    <property type="match status" value="1"/>
</dbReference>
<dbReference type="InterPro" id="IPR017896">
    <property type="entry name" value="4Fe4S_Fe-S-bd"/>
</dbReference>
<feature type="binding site" evidence="8">
    <location>
        <position position="386"/>
    </location>
    <ligand>
        <name>[4Fe-4S] cluster</name>
        <dbReference type="ChEBI" id="CHEBI:49883"/>
        <label>1</label>
    </ligand>
</feature>
<comment type="subunit">
    <text evidence="8">The complex is composed of six subunits: RnfA, RnfB, RnfC, RnfD, RnfE and RnfG.</text>
</comment>
<dbReference type="Pfam" id="PF10531">
    <property type="entry name" value="SLBB"/>
    <property type="match status" value="1"/>
</dbReference>
<feature type="binding site" evidence="8">
    <location>
        <position position="425"/>
    </location>
    <ligand>
        <name>[4Fe-4S] cluster</name>
        <dbReference type="ChEBI" id="CHEBI:49883"/>
        <label>2</label>
    </ligand>
</feature>
<dbReference type="Pfam" id="PF13375">
    <property type="entry name" value="RnfC_N"/>
    <property type="match status" value="1"/>
</dbReference>
<evidence type="ECO:0000256" key="3">
    <source>
        <dbReference type="ARBA" id="ARBA00022723"/>
    </source>
</evidence>
<dbReference type="InterPro" id="IPR017900">
    <property type="entry name" value="4Fe4S_Fe_S_CS"/>
</dbReference>
<dbReference type="Gene3D" id="3.40.50.11540">
    <property type="entry name" value="NADH-ubiquinone oxidoreductase 51kDa subunit"/>
    <property type="match status" value="1"/>
</dbReference>
<keyword evidence="8" id="KW-0472">Membrane</keyword>
<comment type="subcellular location">
    <subcellularLocation>
        <location evidence="8">Cell inner membrane</location>
        <topology evidence="8">Peripheral membrane protein</topology>
    </subcellularLocation>
</comment>
<gene>
    <name evidence="8" type="primary">rnfC</name>
    <name evidence="11" type="ORF">CWE09_05435</name>
</gene>
<dbReference type="SUPFAM" id="SSF142019">
    <property type="entry name" value="Nqo1 FMN-binding domain-like"/>
    <property type="match status" value="1"/>
</dbReference>
<dbReference type="OrthoDB" id="9767754at2"/>
<keyword evidence="2 8" id="KW-0004">4Fe-4S</keyword>
<feature type="domain" description="4Fe-4S ferredoxin-type" evidence="10">
    <location>
        <begin position="370"/>
        <end position="400"/>
    </location>
</feature>
<dbReference type="InterPro" id="IPR019554">
    <property type="entry name" value="Soluble_ligand-bd"/>
</dbReference>
<comment type="cofactor">
    <cofactor evidence="8">
        <name>[4Fe-4S] cluster</name>
        <dbReference type="ChEBI" id="CHEBI:49883"/>
    </cofactor>
    <text evidence="8">Binds 2 [4Fe-4S] clusters per subunit.</text>
</comment>
<evidence type="ECO:0000256" key="4">
    <source>
        <dbReference type="ARBA" id="ARBA00022737"/>
    </source>
</evidence>
<feature type="domain" description="4Fe-4S ferredoxin-type" evidence="10">
    <location>
        <begin position="410"/>
        <end position="439"/>
    </location>
</feature>
<dbReference type="Pfam" id="PF12838">
    <property type="entry name" value="Fer4_7"/>
    <property type="match status" value="1"/>
</dbReference>
<dbReference type="AlphaFoldDB" id="A0A432W7T7"/>
<organism evidence="11 12">
    <name type="scientific">Aliidiomarina minuta</name>
    <dbReference type="NCBI Taxonomy" id="880057"/>
    <lineage>
        <taxon>Bacteria</taxon>
        <taxon>Pseudomonadati</taxon>
        <taxon>Pseudomonadota</taxon>
        <taxon>Gammaproteobacteria</taxon>
        <taxon>Alteromonadales</taxon>
        <taxon>Idiomarinaceae</taxon>
        <taxon>Aliidiomarina</taxon>
    </lineage>
</organism>
<feature type="compositionally biased region" description="Basic and acidic residues" evidence="9">
    <location>
        <begin position="470"/>
        <end position="493"/>
    </location>
</feature>
<evidence type="ECO:0000313" key="11">
    <source>
        <dbReference type="EMBL" id="RUO26157.1"/>
    </source>
</evidence>
<dbReference type="NCBIfam" id="NF003454">
    <property type="entry name" value="PRK05035.1"/>
    <property type="match status" value="1"/>
</dbReference>
<feature type="binding site" evidence="8">
    <location>
        <position position="429"/>
    </location>
    <ligand>
        <name>[4Fe-4S] cluster</name>
        <dbReference type="ChEBI" id="CHEBI:49883"/>
        <label>1</label>
    </ligand>
</feature>
<feature type="binding site" evidence="8">
    <location>
        <position position="419"/>
    </location>
    <ligand>
        <name>[4Fe-4S] cluster</name>
        <dbReference type="ChEBI" id="CHEBI:49883"/>
        <label>2</label>
    </ligand>
</feature>
<keyword evidence="5 8" id="KW-0249">Electron transport</keyword>
<dbReference type="GO" id="GO:0022900">
    <property type="term" value="P:electron transport chain"/>
    <property type="evidence" value="ECO:0007669"/>
    <property type="project" value="UniProtKB-UniRule"/>
</dbReference>
<dbReference type="GO" id="GO:0046872">
    <property type="term" value="F:metal ion binding"/>
    <property type="evidence" value="ECO:0007669"/>
    <property type="project" value="UniProtKB-KW"/>
</dbReference>
<feature type="binding site" evidence="8">
    <location>
        <position position="380"/>
    </location>
    <ligand>
        <name>[4Fe-4S] cluster</name>
        <dbReference type="ChEBI" id="CHEBI:49883"/>
        <label>1</label>
    </ligand>
</feature>
<name>A0A432W7T7_9GAMM</name>
<evidence type="ECO:0000256" key="5">
    <source>
        <dbReference type="ARBA" id="ARBA00022982"/>
    </source>
</evidence>
<evidence type="ECO:0000259" key="10">
    <source>
        <dbReference type="PROSITE" id="PS51379"/>
    </source>
</evidence>
<keyword evidence="7 8" id="KW-0411">Iron-sulfur</keyword>
<protein>
    <recommendedName>
        <fullName evidence="8">Ion-translocating oxidoreductase complex subunit C</fullName>
        <ecNumber evidence="8">7.-.-.-</ecNumber>
    </recommendedName>
    <alternativeName>
        <fullName evidence="8">Rnf electron transport complex subunit C</fullName>
    </alternativeName>
</protein>
<evidence type="ECO:0000256" key="2">
    <source>
        <dbReference type="ARBA" id="ARBA00022485"/>
    </source>
</evidence>
<comment type="caution">
    <text evidence="11">The sequence shown here is derived from an EMBL/GenBank/DDBJ whole genome shotgun (WGS) entry which is preliminary data.</text>
</comment>
<dbReference type="PANTHER" id="PTHR43034">
    <property type="entry name" value="ION-TRANSLOCATING OXIDOREDUCTASE COMPLEX SUBUNIT C"/>
    <property type="match status" value="1"/>
</dbReference>
<dbReference type="EMBL" id="PIPL01000001">
    <property type="protein sequence ID" value="RUO26157.1"/>
    <property type="molecule type" value="Genomic_DNA"/>
</dbReference>
<keyword evidence="8" id="KW-0997">Cell inner membrane</keyword>
<feature type="compositionally biased region" description="Basic and acidic residues" evidence="9">
    <location>
        <begin position="531"/>
        <end position="543"/>
    </location>
</feature>
<keyword evidence="3 8" id="KW-0479">Metal-binding</keyword>
<dbReference type="Gene3D" id="3.30.70.20">
    <property type="match status" value="1"/>
</dbReference>
<evidence type="ECO:0000256" key="8">
    <source>
        <dbReference type="HAMAP-Rule" id="MF_00461"/>
    </source>
</evidence>
<dbReference type="GO" id="GO:0005886">
    <property type="term" value="C:plasma membrane"/>
    <property type="evidence" value="ECO:0007669"/>
    <property type="project" value="UniProtKB-SubCell"/>
</dbReference>
<dbReference type="PROSITE" id="PS51379">
    <property type="entry name" value="4FE4S_FER_2"/>
    <property type="match status" value="2"/>
</dbReference>
<dbReference type="GO" id="GO:0009055">
    <property type="term" value="F:electron transfer activity"/>
    <property type="evidence" value="ECO:0007669"/>
    <property type="project" value="InterPro"/>
</dbReference>
<evidence type="ECO:0000256" key="9">
    <source>
        <dbReference type="SAM" id="MobiDB-lite"/>
    </source>
</evidence>
<evidence type="ECO:0000256" key="1">
    <source>
        <dbReference type="ARBA" id="ARBA00022448"/>
    </source>
</evidence>
<dbReference type="InterPro" id="IPR011538">
    <property type="entry name" value="Nuo51_FMN-bd"/>
</dbReference>
<dbReference type="SUPFAM" id="SSF46548">
    <property type="entry name" value="alpha-helical ferredoxin"/>
    <property type="match status" value="1"/>
</dbReference>
<evidence type="ECO:0000256" key="6">
    <source>
        <dbReference type="ARBA" id="ARBA00023004"/>
    </source>
</evidence>
<comment type="similarity">
    <text evidence="8">Belongs to the 4Fe4S bacterial-type ferredoxin family. RnfC subfamily.</text>
</comment>
<feature type="binding site" evidence="8">
    <location>
        <position position="390"/>
    </location>
    <ligand>
        <name>[4Fe-4S] cluster</name>
        <dbReference type="ChEBI" id="CHEBI:49883"/>
        <label>2</label>
    </ligand>
</feature>
<dbReference type="InterPro" id="IPR037225">
    <property type="entry name" value="Nuo51_FMN-bd_sf"/>
</dbReference>
<keyword evidence="12" id="KW-1185">Reference proteome</keyword>
<dbReference type="InterPro" id="IPR026902">
    <property type="entry name" value="RnfC_N"/>
</dbReference>
<keyword evidence="6 8" id="KW-0408">Iron</keyword>
<keyword evidence="4 8" id="KW-0677">Repeat</keyword>
<dbReference type="FunFam" id="3.30.70.20:FF:000044">
    <property type="entry name" value="Ion-translocating oxidoreductase complex subunit C"/>
    <property type="match status" value="1"/>
</dbReference>
<feature type="binding site" evidence="8">
    <location>
        <position position="422"/>
    </location>
    <ligand>
        <name>[4Fe-4S] cluster</name>
        <dbReference type="ChEBI" id="CHEBI:49883"/>
        <label>2</label>
    </ligand>
</feature>
<accession>A0A432W7T7</accession>
<keyword evidence="1 8" id="KW-0813">Transport</keyword>
<comment type="function">
    <text evidence="8">Part of a membrane-bound complex that couples electron transfer with translocation of ions across the membrane.</text>
</comment>
<dbReference type="InterPro" id="IPR010208">
    <property type="entry name" value="Ion_transpt_RnfC/RsxC"/>
</dbReference>
<dbReference type="PROSITE" id="PS00198">
    <property type="entry name" value="4FE4S_FER_1"/>
    <property type="match status" value="1"/>
</dbReference>
<sequence>MTVKFLHTEEIQAGNLWRFPGGVHPPERKSIANSSPIQRMPIPKRLILPFKQHIGQAGIPLVAEGDTVVKGQPLTEPGPNAGLIIHAPTSGYIKTIGDYRSAHPSALSVPAFELIPDGLDIWGQRHPITDYSTHSSAELLAHISACGIAGLGGAGFPTAQKLAAQGKLDYLIINGAECEPYIVSDDRLMREHAAGIIRGTRILLHIAGLQKALIAVEDNKPEAIRALRDACGKDEHLAVRVIPTQYPSGGERQLIQILTGRQVPSGSLPMDVGLLMQNVGTAYAIYRAVVFGEPLLERVITVTGEALERPGTVWTLLGTTVEELLQFCGYQSYPKARVIMGGPMMGFTLPTLDVPVIKGSNCILAPARKELPQPGSEMACIRCGACADVCPASLLPQQLYWLARAKDADGLRQHNLADCIECGACAYVCPSEIPLVHYYRQAKAELREQYIEKQKAEVARQRFEARQARLEREKEERLERHQRAAEARKKAQQERQAQSSDDSVPQDPVKAAVARAKAKKAAQNKNTDATVDDKKVDDKKDKVAAAVARAKAKKQAEAQKKQQSSISNPDNESN</sequence>
<dbReference type="RefSeq" id="WP_126802972.1">
    <property type="nucleotide sequence ID" value="NZ_PIPL01000001.1"/>
</dbReference>
<dbReference type="PANTHER" id="PTHR43034:SF2">
    <property type="entry name" value="ION-TRANSLOCATING OXIDOREDUCTASE COMPLEX SUBUNIT C"/>
    <property type="match status" value="1"/>
</dbReference>
<dbReference type="GO" id="GO:0051539">
    <property type="term" value="F:4 iron, 4 sulfur cluster binding"/>
    <property type="evidence" value="ECO:0007669"/>
    <property type="project" value="UniProtKB-KW"/>
</dbReference>
<keyword evidence="8" id="KW-1003">Cell membrane</keyword>
<feature type="region of interest" description="Disordered" evidence="9">
    <location>
        <begin position="470"/>
        <end position="574"/>
    </location>
</feature>
<dbReference type="HAMAP" id="MF_00461">
    <property type="entry name" value="RsxC_RnfC"/>
    <property type="match status" value="1"/>
</dbReference>
<dbReference type="EC" id="7.-.-.-" evidence="8"/>